<reference evidence="2" key="1">
    <citation type="submission" date="2017-10" db="EMBL/GenBank/DDBJ databases">
        <title>Completed PacBio SMRT sequence of Methylosinus trichosporium OB3b reveals presence of a third large plasmid.</title>
        <authorList>
            <person name="Charles T.C."/>
            <person name="Lynch M.D.J."/>
            <person name="Heil J.R."/>
            <person name="Cheng J."/>
        </authorList>
    </citation>
    <scope>NUCLEOTIDE SEQUENCE [LARGE SCALE GENOMIC DNA]</scope>
    <source>
        <strain evidence="2">OB3b</strain>
    </source>
</reference>
<dbReference type="Proteomes" id="UP000230709">
    <property type="component" value="Chromosome"/>
</dbReference>
<gene>
    <name evidence="1" type="ORF">CQW49_08160</name>
</gene>
<accession>A0A2D2CYV3</accession>
<name>A0A2D2CYV3_METT3</name>
<keyword evidence="2" id="KW-1185">Reference proteome</keyword>
<dbReference type="RefSeq" id="WP_003613681.1">
    <property type="nucleotide sequence ID" value="NZ_ADVE02000001.1"/>
</dbReference>
<organism evidence="1 2">
    <name type="scientific">Methylosinus trichosporium (strain ATCC 35070 / NCIMB 11131 / UNIQEM 75 / OB3b)</name>
    <dbReference type="NCBI Taxonomy" id="595536"/>
    <lineage>
        <taxon>Bacteria</taxon>
        <taxon>Pseudomonadati</taxon>
        <taxon>Pseudomonadota</taxon>
        <taxon>Alphaproteobacteria</taxon>
        <taxon>Hyphomicrobiales</taxon>
        <taxon>Methylocystaceae</taxon>
        <taxon>Methylosinus</taxon>
    </lineage>
</organism>
<evidence type="ECO:0000313" key="2">
    <source>
        <dbReference type="Proteomes" id="UP000230709"/>
    </source>
</evidence>
<dbReference type="AlphaFoldDB" id="A0A2D2CYV3"/>
<dbReference type="EMBL" id="CP023737">
    <property type="protein sequence ID" value="ATQ67874.1"/>
    <property type="molecule type" value="Genomic_DNA"/>
</dbReference>
<evidence type="ECO:0000313" key="1">
    <source>
        <dbReference type="EMBL" id="ATQ67874.1"/>
    </source>
</evidence>
<dbReference type="KEGG" id="mtw:CQW49_08160"/>
<evidence type="ECO:0008006" key="3">
    <source>
        <dbReference type="Google" id="ProtNLM"/>
    </source>
</evidence>
<protein>
    <recommendedName>
        <fullName evidence="3">Type II toxin-antitoxin system HicA family toxin</fullName>
    </recommendedName>
</protein>
<proteinExistence type="predicted"/>
<dbReference type="STRING" id="595536.GCA_000178815_03515"/>
<sequence>MSRRLEDMRRNPAADWRIDDVAALCGEFGIFCGPPRGGGSHYKIGHARLAQKLTIPSKRPIKAVYVRKLVAFVDAVRALP</sequence>